<dbReference type="RefSeq" id="WP_308680412.1">
    <property type="nucleotide sequence ID" value="NZ_JAMZMF010000019.1"/>
</dbReference>
<name>A0AAW8L8E3_9ACTO</name>
<dbReference type="AlphaFoldDB" id="A0AAW8L8E3"/>
<accession>A0AAW8L8E3</accession>
<proteinExistence type="predicted"/>
<keyword evidence="1" id="KW-0472">Membrane</keyword>
<reference evidence="2" key="1">
    <citation type="submission" date="2022-06" db="EMBL/GenBank/DDBJ databases">
        <title>Draft Genome Sequences of Three Actinomyces oris Strains, Isolated from Healthy Human Feces.</title>
        <authorList>
            <person name="Ye Y."/>
            <person name="Liu C."/>
            <person name="Zhao J."/>
            <person name="Xu J."/>
            <person name="Huang H."/>
            <person name="Wang B."/>
            <person name="Wei J."/>
            <person name="Jing X."/>
        </authorList>
    </citation>
    <scope>NUCLEOTIDE SEQUENCE</scope>
    <source>
        <strain evidence="2">CNGBCC1803727</strain>
    </source>
</reference>
<sequence>MEGYDGKCHLLNRHIVVSDGVGVFDILSGFDDFEGEITMSVGRALGRIGVPVMAFVVAIGMFFGAAGQAVAAPRPVVQSPEQAKVAELQAEYKTEASTEDYRKAVETYDRLVAGKPDPTEVLASTCVTIPKWAVVAYAWYAIVSGGVTAAVGAFADATILGLPAGAVLNAVGIGVGITGNALLSWTDHTSWPKRVCV</sequence>
<feature type="transmembrane region" description="Helical" evidence="1">
    <location>
        <begin position="167"/>
        <end position="185"/>
    </location>
</feature>
<gene>
    <name evidence="2" type="ORF">RF687_11770</name>
</gene>
<dbReference type="EMBL" id="JAMZMF010000019">
    <property type="protein sequence ID" value="MDR0178623.1"/>
    <property type="molecule type" value="Genomic_DNA"/>
</dbReference>
<keyword evidence="1" id="KW-1133">Transmembrane helix</keyword>
<organism evidence="2 3">
    <name type="scientific">Actinomyces oris</name>
    <dbReference type="NCBI Taxonomy" id="544580"/>
    <lineage>
        <taxon>Bacteria</taxon>
        <taxon>Bacillati</taxon>
        <taxon>Actinomycetota</taxon>
        <taxon>Actinomycetes</taxon>
        <taxon>Actinomycetales</taxon>
        <taxon>Actinomycetaceae</taxon>
        <taxon>Actinomyces</taxon>
    </lineage>
</organism>
<evidence type="ECO:0000256" key="1">
    <source>
        <dbReference type="SAM" id="Phobius"/>
    </source>
</evidence>
<feature type="transmembrane region" description="Helical" evidence="1">
    <location>
        <begin position="137"/>
        <end position="155"/>
    </location>
</feature>
<evidence type="ECO:0000313" key="2">
    <source>
        <dbReference type="EMBL" id="MDR0178623.1"/>
    </source>
</evidence>
<feature type="transmembrane region" description="Helical" evidence="1">
    <location>
        <begin position="48"/>
        <end position="71"/>
    </location>
</feature>
<dbReference type="Proteomes" id="UP001230065">
    <property type="component" value="Unassembled WGS sequence"/>
</dbReference>
<comment type="caution">
    <text evidence="2">The sequence shown here is derived from an EMBL/GenBank/DDBJ whole genome shotgun (WGS) entry which is preliminary data.</text>
</comment>
<protein>
    <submittedName>
        <fullName evidence="2">Uncharacterized protein</fullName>
    </submittedName>
</protein>
<keyword evidence="1" id="KW-0812">Transmembrane</keyword>
<evidence type="ECO:0000313" key="3">
    <source>
        <dbReference type="Proteomes" id="UP001230065"/>
    </source>
</evidence>